<reference evidence="4 5" key="1">
    <citation type="journal article" date="2020" name="ISME J.">
        <title>Uncovering the hidden diversity of litter-decomposition mechanisms in mushroom-forming fungi.</title>
        <authorList>
            <person name="Floudas D."/>
            <person name="Bentzer J."/>
            <person name="Ahren D."/>
            <person name="Johansson T."/>
            <person name="Persson P."/>
            <person name="Tunlid A."/>
        </authorList>
    </citation>
    <scope>NUCLEOTIDE SEQUENCE [LARGE SCALE GENOMIC DNA]</scope>
    <source>
        <strain evidence="4 5">CBS 101986</strain>
    </source>
</reference>
<dbReference type="GO" id="GO:0048038">
    <property type="term" value="F:quinone binding"/>
    <property type="evidence" value="ECO:0007669"/>
    <property type="project" value="TreeGrafter"/>
</dbReference>
<evidence type="ECO:0000256" key="1">
    <source>
        <dbReference type="ARBA" id="ARBA00006484"/>
    </source>
</evidence>
<dbReference type="Pfam" id="PF13561">
    <property type="entry name" value="adh_short_C2"/>
    <property type="match status" value="1"/>
</dbReference>
<proteinExistence type="inferred from homology"/>
<keyword evidence="2" id="KW-0521">NADP</keyword>
<feature type="region of interest" description="Disordered" evidence="3">
    <location>
        <begin position="308"/>
        <end position="332"/>
    </location>
</feature>
<evidence type="ECO:0000256" key="2">
    <source>
        <dbReference type="ARBA" id="ARBA00022857"/>
    </source>
</evidence>
<dbReference type="InterPro" id="IPR020904">
    <property type="entry name" value="Sc_DH/Rdtase_CS"/>
</dbReference>
<dbReference type="Gene3D" id="3.40.50.720">
    <property type="entry name" value="NAD(P)-binding Rossmann-like Domain"/>
    <property type="match status" value="1"/>
</dbReference>
<keyword evidence="5" id="KW-1185">Reference proteome</keyword>
<dbReference type="PRINTS" id="PR00080">
    <property type="entry name" value="SDRFAMILY"/>
</dbReference>
<dbReference type="Proteomes" id="UP000567179">
    <property type="component" value="Unassembled WGS sequence"/>
</dbReference>
<dbReference type="SUPFAM" id="SSF51735">
    <property type="entry name" value="NAD(P)-binding Rossmann-fold domains"/>
    <property type="match status" value="1"/>
</dbReference>
<dbReference type="AlphaFoldDB" id="A0A8H5F9R2"/>
<dbReference type="EMBL" id="JAACJJ010000003">
    <property type="protein sequence ID" value="KAF5328692.1"/>
    <property type="molecule type" value="Genomic_DNA"/>
</dbReference>
<organism evidence="4 5">
    <name type="scientific">Psilocybe cf. subviscida</name>
    <dbReference type="NCBI Taxonomy" id="2480587"/>
    <lineage>
        <taxon>Eukaryota</taxon>
        <taxon>Fungi</taxon>
        <taxon>Dikarya</taxon>
        <taxon>Basidiomycota</taxon>
        <taxon>Agaricomycotina</taxon>
        <taxon>Agaricomycetes</taxon>
        <taxon>Agaricomycetidae</taxon>
        <taxon>Agaricales</taxon>
        <taxon>Agaricineae</taxon>
        <taxon>Strophariaceae</taxon>
        <taxon>Psilocybe</taxon>
    </lineage>
</organism>
<dbReference type="FunFam" id="3.40.50.720:FF:001190">
    <property type="entry name" value="Short-chain dehydrogenase/reductase SDR"/>
    <property type="match status" value="1"/>
</dbReference>
<comment type="caution">
    <text evidence="4">The sequence shown here is derived from an EMBL/GenBank/DDBJ whole genome shotgun (WGS) entry which is preliminary data.</text>
</comment>
<evidence type="ECO:0000313" key="5">
    <source>
        <dbReference type="Proteomes" id="UP000567179"/>
    </source>
</evidence>
<evidence type="ECO:0000256" key="3">
    <source>
        <dbReference type="SAM" id="MobiDB-lite"/>
    </source>
</evidence>
<dbReference type="InterPro" id="IPR036291">
    <property type="entry name" value="NAD(P)-bd_dom_sf"/>
</dbReference>
<dbReference type="CDD" id="cd05233">
    <property type="entry name" value="SDR_c"/>
    <property type="match status" value="1"/>
</dbReference>
<gene>
    <name evidence="4" type="ORF">D9619_011480</name>
</gene>
<accession>A0A8H5F9R2</accession>
<dbReference type="OrthoDB" id="1393670at2759"/>
<dbReference type="PRINTS" id="PR00081">
    <property type="entry name" value="GDHRDH"/>
</dbReference>
<name>A0A8H5F9R2_9AGAR</name>
<dbReference type="PANTHER" id="PTHR42760">
    <property type="entry name" value="SHORT-CHAIN DEHYDROGENASES/REDUCTASES FAMILY MEMBER"/>
    <property type="match status" value="1"/>
</dbReference>
<dbReference type="PANTHER" id="PTHR42760:SF122">
    <property type="entry name" value="NAD(P)-BINDING PROTEIN"/>
    <property type="match status" value="1"/>
</dbReference>
<dbReference type="GO" id="GO:0016616">
    <property type="term" value="F:oxidoreductase activity, acting on the CH-OH group of donors, NAD or NADP as acceptor"/>
    <property type="evidence" value="ECO:0007669"/>
    <property type="project" value="TreeGrafter"/>
</dbReference>
<feature type="compositionally biased region" description="Low complexity" evidence="3">
    <location>
        <begin position="317"/>
        <end position="332"/>
    </location>
</feature>
<evidence type="ECO:0000313" key="4">
    <source>
        <dbReference type="EMBL" id="KAF5328692.1"/>
    </source>
</evidence>
<dbReference type="InterPro" id="IPR002347">
    <property type="entry name" value="SDR_fam"/>
</dbReference>
<comment type="similarity">
    <text evidence="1">Belongs to the short-chain dehydrogenases/reductases (SDR) family.</text>
</comment>
<sequence length="332" mass="34940">MEKYPTIISTCFSHQQSSCRLSLVCSTMSQHTTSNYRRPPRPSGSLHGRVAIVTGAGSRADGIGNGRASSILLAEAGAQVVCVDMNLEWANVTVSMITLEFGKDVAVAVQADVTNPDACKRAVDTALEKFGRLDILVNNVGVGGPLGTAVDVDPEEWTEGLRINVTSMMLMAKYAVPAMEKNERHHLAGRGAIINIASVAGLVGGTPILLYPTSKGAVVNMTRAMAVHHAPSGIRVNCVCPGMLFTPMLFSNGMPDEVRQARRERSLLKTEGNGWDCGCAVRFLASDEARWMTGVILPVDAGATAAPTGDGMGQGLSSTLASSAPTTVTARL</sequence>
<dbReference type="PROSITE" id="PS00061">
    <property type="entry name" value="ADH_SHORT"/>
    <property type="match status" value="1"/>
</dbReference>
<dbReference type="GO" id="GO:0006633">
    <property type="term" value="P:fatty acid biosynthetic process"/>
    <property type="evidence" value="ECO:0007669"/>
    <property type="project" value="TreeGrafter"/>
</dbReference>
<protein>
    <submittedName>
        <fullName evidence="4">Uncharacterized protein</fullName>
    </submittedName>
</protein>